<dbReference type="Gene3D" id="3.80.10.10">
    <property type="entry name" value="Ribonuclease Inhibitor"/>
    <property type="match status" value="1"/>
</dbReference>
<evidence type="ECO:0000313" key="2">
    <source>
        <dbReference type="EMBL" id="SPC83246.1"/>
    </source>
</evidence>
<gene>
    <name evidence="2" type="ORF">FSB_LOCUS11128</name>
</gene>
<dbReference type="InterPro" id="IPR053781">
    <property type="entry name" value="F-box_AtFBL13-like"/>
</dbReference>
<organism evidence="2">
    <name type="scientific">Fagus sylvatica</name>
    <name type="common">Beechnut</name>
    <dbReference type="NCBI Taxonomy" id="28930"/>
    <lineage>
        <taxon>Eukaryota</taxon>
        <taxon>Viridiplantae</taxon>
        <taxon>Streptophyta</taxon>
        <taxon>Embryophyta</taxon>
        <taxon>Tracheophyta</taxon>
        <taxon>Spermatophyta</taxon>
        <taxon>Magnoliopsida</taxon>
        <taxon>eudicotyledons</taxon>
        <taxon>Gunneridae</taxon>
        <taxon>Pentapetalae</taxon>
        <taxon>rosids</taxon>
        <taxon>fabids</taxon>
        <taxon>Fagales</taxon>
        <taxon>Fagaceae</taxon>
        <taxon>Fagus</taxon>
    </lineage>
</organism>
<dbReference type="SUPFAM" id="SSF52047">
    <property type="entry name" value="RNI-like"/>
    <property type="match status" value="1"/>
</dbReference>
<dbReference type="AlphaFoldDB" id="A0A2N9EWX4"/>
<dbReference type="PANTHER" id="PTHR31900">
    <property type="entry name" value="F-BOX/RNI SUPERFAMILY PROTEIN-RELATED"/>
    <property type="match status" value="1"/>
</dbReference>
<accession>A0A2N9EWX4</accession>
<reference evidence="2" key="1">
    <citation type="submission" date="2018-02" db="EMBL/GenBank/DDBJ databases">
        <authorList>
            <person name="Cohen D.B."/>
            <person name="Kent A.D."/>
        </authorList>
    </citation>
    <scope>NUCLEOTIDE SEQUENCE</scope>
</reference>
<dbReference type="Pfam" id="PF24758">
    <property type="entry name" value="LRR_At5g56370"/>
    <property type="match status" value="1"/>
</dbReference>
<dbReference type="PROSITE" id="PS50181">
    <property type="entry name" value="FBOX"/>
    <property type="match status" value="1"/>
</dbReference>
<dbReference type="SUPFAM" id="SSF81383">
    <property type="entry name" value="F-box domain"/>
    <property type="match status" value="1"/>
</dbReference>
<dbReference type="InterPro" id="IPR036047">
    <property type="entry name" value="F-box-like_dom_sf"/>
</dbReference>
<dbReference type="SMART" id="SM00579">
    <property type="entry name" value="FBD"/>
    <property type="match status" value="1"/>
</dbReference>
<name>A0A2N9EWX4_FAGSY</name>
<evidence type="ECO:0000259" key="1">
    <source>
        <dbReference type="PROSITE" id="PS50181"/>
    </source>
</evidence>
<dbReference type="CDD" id="cd22160">
    <property type="entry name" value="F-box_AtFBL13-like"/>
    <property type="match status" value="1"/>
</dbReference>
<dbReference type="EMBL" id="OIVN01000633">
    <property type="protein sequence ID" value="SPC83246.1"/>
    <property type="molecule type" value="Genomic_DNA"/>
</dbReference>
<feature type="domain" description="F-box" evidence="1">
    <location>
        <begin position="19"/>
        <end position="69"/>
    </location>
</feature>
<protein>
    <recommendedName>
        <fullName evidence="1">F-box domain-containing protein</fullName>
    </recommendedName>
</protein>
<proteinExistence type="predicted"/>
<dbReference type="InterPro" id="IPR001810">
    <property type="entry name" value="F-box_dom"/>
</dbReference>
<dbReference type="Pfam" id="PF08387">
    <property type="entry name" value="FBD"/>
    <property type="match status" value="1"/>
</dbReference>
<dbReference type="Gene3D" id="1.20.1280.50">
    <property type="match status" value="1"/>
</dbReference>
<dbReference type="InterPro" id="IPR032675">
    <property type="entry name" value="LRR_dom_sf"/>
</dbReference>
<dbReference type="InterPro" id="IPR055411">
    <property type="entry name" value="LRR_FXL15/At3g58940/PEG3-like"/>
</dbReference>
<dbReference type="PANTHER" id="PTHR31900:SF34">
    <property type="entry name" value="EMB|CAB62440.1-RELATED"/>
    <property type="match status" value="1"/>
</dbReference>
<dbReference type="InterPro" id="IPR006566">
    <property type="entry name" value="FBD"/>
</dbReference>
<sequence length="445" mass="50907">MACSAASTSKRQKHSYPDMDRISNLPDSLLCHILSFLPTKKVVATSNLSSRWKTLWTLVPKLDFDSRELETKSSDGEQSHNQYHFNFAHIVSRVWALRNANPIQKFRLHWDDNFDHIHVDTWVRAAIARGVKELELEVIIRFGSFPPLYFPCSVFNGNTLVILKLGSFIVLESSPGSSFVFPSLQILHLIITNVDSDSHHDSLSRLHAFCPVLQELFVAIYECRFELDINVPALEYLRFEGNLGDVSLENLPNSVKPVLDLNSVGLDYVSEHGNSVWDLLGQLCNVESLHLYSETVGCLRSASEFDPPMFHKLSFLNFGVDDHLNYVLPLLLHRTPNLEVLVFDMERTNSFIDHGYRNFTLDRTFYKDPQDDPKCLSSRLTTCHFKGFEGLKGEMELVRRILKRARVLKTMKISSSGLNSEEKLCVLKELLMFPRHSRTCQIAFS</sequence>
<dbReference type="InterPro" id="IPR050232">
    <property type="entry name" value="FBL13/AtMIF1-like"/>
</dbReference>
<dbReference type="Pfam" id="PF00646">
    <property type="entry name" value="F-box"/>
    <property type="match status" value="1"/>
</dbReference>